<evidence type="ECO:0008006" key="3">
    <source>
        <dbReference type="Google" id="ProtNLM"/>
    </source>
</evidence>
<protein>
    <recommendedName>
        <fullName evidence="3">Ubiquitin 3 binding protein But2 C-terminal domain-containing protein</fullName>
    </recommendedName>
</protein>
<dbReference type="VEuPathDB" id="FungiDB:PV09_08881"/>
<dbReference type="GeneID" id="27316854"/>
<reference evidence="1 2" key="1">
    <citation type="submission" date="2015-01" db="EMBL/GenBank/DDBJ databases">
        <title>The Genome Sequence of Ochroconis gallopava CBS43764.</title>
        <authorList>
            <consortium name="The Broad Institute Genomics Platform"/>
            <person name="Cuomo C."/>
            <person name="de Hoog S."/>
            <person name="Gorbushina A."/>
            <person name="Stielow B."/>
            <person name="Teixiera M."/>
            <person name="Abouelleil A."/>
            <person name="Chapman S.B."/>
            <person name="Priest M."/>
            <person name="Young S.K."/>
            <person name="Wortman J."/>
            <person name="Nusbaum C."/>
            <person name="Birren B."/>
        </authorList>
    </citation>
    <scope>NUCLEOTIDE SEQUENCE [LARGE SCALE GENOMIC DNA]</scope>
    <source>
        <strain evidence="1 2">CBS 43764</strain>
    </source>
</reference>
<dbReference type="EMBL" id="KN847577">
    <property type="protein sequence ID" value="KIV99455.1"/>
    <property type="molecule type" value="Genomic_DNA"/>
</dbReference>
<dbReference type="HOGENOM" id="CLU_1856842_0_0_1"/>
<accession>A0A0D1XB60</accession>
<dbReference type="STRING" id="253628.A0A0D1XB60"/>
<dbReference type="InParanoid" id="A0A0D1XB60"/>
<dbReference type="Proteomes" id="UP000053259">
    <property type="component" value="Unassembled WGS sequence"/>
</dbReference>
<gene>
    <name evidence="1" type="ORF">PV09_08881</name>
</gene>
<keyword evidence="2" id="KW-1185">Reference proteome</keyword>
<dbReference type="RefSeq" id="XP_016209325.1">
    <property type="nucleotide sequence ID" value="XM_016362850.1"/>
</dbReference>
<name>A0A0D1XB60_9PEZI</name>
<sequence>MPGSSGRNEIIGTEIVFDNVPTNTGASYCTISFELAQTGPYTLVGDVALFDIYAVYGGFVDASDTYNRHPPYVDIKIGSVTVENGTAFVALEPVQCSSEKVQIVLLPTPGAAPFDFTWFELNDPKYGAYNGITFKQWK</sequence>
<proteinExistence type="predicted"/>
<organism evidence="1 2">
    <name type="scientific">Verruconis gallopava</name>
    <dbReference type="NCBI Taxonomy" id="253628"/>
    <lineage>
        <taxon>Eukaryota</taxon>
        <taxon>Fungi</taxon>
        <taxon>Dikarya</taxon>
        <taxon>Ascomycota</taxon>
        <taxon>Pezizomycotina</taxon>
        <taxon>Dothideomycetes</taxon>
        <taxon>Pleosporomycetidae</taxon>
        <taxon>Venturiales</taxon>
        <taxon>Sympoventuriaceae</taxon>
        <taxon>Verruconis</taxon>
    </lineage>
</organism>
<evidence type="ECO:0000313" key="1">
    <source>
        <dbReference type="EMBL" id="KIV99455.1"/>
    </source>
</evidence>
<dbReference type="AlphaFoldDB" id="A0A0D1XB60"/>
<evidence type="ECO:0000313" key="2">
    <source>
        <dbReference type="Proteomes" id="UP000053259"/>
    </source>
</evidence>